<evidence type="ECO:0000256" key="6">
    <source>
        <dbReference type="ARBA" id="ARBA00022741"/>
    </source>
</evidence>
<evidence type="ECO:0000256" key="4">
    <source>
        <dbReference type="ARBA" id="ARBA00022679"/>
    </source>
</evidence>
<evidence type="ECO:0000256" key="5">
    <source>
        <dbReference type="ARBA" id="ARBA00022723"/>
    </source>
</evidence>
<keyword evidence="9" id="KW-0460">Magnesium</keyword>
<evidence type="ECO:0000256" key="9">
    <source>
        <dbReference type="ARBA" id="ARBA00022842"/>
    </source>
</evidence>
<evidence type="ECO:0000256" key="11">
    <source>
        <dbReference type="ARBA" id="ARBA00048679"/>
    </source>
</evidence>
<comment type="catalytic activity">
    <reaction evidence="11">
        <text>L-seryl-[protein] + ATP = O-phospho-L-seryl-[protein] + ADP + H(+)</text>
        <dbReference type="Rhea" id="RHEA:17989"/>
        <dbReference type="Rhea" id="RHEA-COMP:9863"/>
        <dbReference type="Rhea" id="RHEA-COMP:11604"/>
        <dbReference type="ChEBI" id="CHEBI:15378"/>
        <dbReference type="ChEBI" id="CHEBI:29999"/>
        <dbReference type="ChEBI" id="CHEBI:30616"/>
        <dbReference type="ChEBI" id="CHEBI:83421"/>
        <dbReference type="ChEBI" id="CHEBI:456216"/>
        <dbReference type="EC" id="2.7.11.1"/>
    </reaction>
</comment>
<dbReference type="SUPFAM" id="SSF56112">
    <property type="entry name" value="Protein kinase-like (PK-like)"/>
    <property type="match status" value="1"/>
</dbReference>
<feature type="domain" description="RIO kinase" evidence="13">
    <location>
        <begin position="66"/>
        <end position="300"/>
    </location>
</feature>
<protein>
    <recommendedName>
        <fullName evidence="2">non-specific serine/threonine protein kinase</fullName>
        <ecNumber evidence="2">2.7.11.1</ecNumber>
    </recommendedName>
</protein>
<dbReference type="SMART" id="SM00090">
    <property type="entry name" value="RIO"/>
    <property type="match status" value="1"/>
</dbReference>
<dbReference type="Gene3D" id="1.10.510.10">
    <property type="entry name" value="Transferase(Phosphotransferase) domain 1"/>
    <property type="match status" value="1"/>
</dbReference>
<evidence type="ECO:0000256" key="12">
    <source>
        <dbReference type="SAM" id="MobiDB-lite"/>
    </source>
</evidence>
<reference evidence="14 15" key="1">
    <citation type="submission" date="2020-08" db="EMBL/GenBank/DDBJ databases">
        <title>Sequencing the genomes of 1000 actinobacteria strains.</title>
        <authorList>
            <person name="Klenk H.-P."/>
        </authorList>
    </citation>
    <scope>NUCLEOTIDE SEQUENCE [LARGE SCALE GENOMIC DNA]</scope>
    <source>
        <strain evidence="14 15">DSM 105498</strain>
    </source>
</reference>
<sequence>MSHDFTAEPHGSTTDTTDPGLDDLDPTFVFDFQAYDDLGDGQRWSTWLAVEPLCRGPEPRPDWVVTSQAAVDTDLGILKTGKEADAFLLERAVPGSPPPDEGGLGESVVMVAKRYRSSEHRSFHRAATYTEGRSVKRSRDERALKRKSTWGRIVASSEWAISEWDALRRCWELGLPVPYPVQIDGTEILMEWITDDAGESAPRLAQTRPAPALLASYYDQLREALATMVANGIVHGDLSAYNLLAAGERLVIIDLPQIVDLVGNTAGMDFLLRDCTNVCTWFRAKGLEVDEHELFGELMAQAF</sequence>
<keyword evidence="7 14" id="KW-0418">Kinase</keyword>
<evidence type="ECO:0000256" key="7">
    <source>
        <dbReference type="ARBA" id="ARBA00022777"/>
    </source>
</evidence>
<evidence type="ECO:0000259" key="13">
    <source>
        <dbReference type="SMART" id="SM00090"/>
    </source>
</evidence>
<dbReference type="Pfam" id="PF01163">
    <property type="entry name" value="RIO1"/>
    <property type="match status" value="1"/>
</dbReference>
<dbReference type="AlphaFoldDB" id="A0A7W4Z0J2"/>
<comment type="caution">
    <text evidence="14">The sequence shown here is derived from an EMBL/GenBank/DDBJ whole genome shotgun (WGS) entry which is preliminary data.</text>
</comment>
<dbReference type="RefSeq" id="WP_183590543.1">
    <property type="nucleotide sequence ID" value="NZ_JACHWR010000001.1"/>
</dbReference>
<dbReference type="EMBL" id="JACHWR010000001">
    <property type="protein sequence ID" value="MBB3040520.1"/>
    <property type="molecule type" value="Genomic_DNA"/>
</dbReference>
<organism evidence="14 15">
    <name type="scientific">Nocardioides soli</name>
    <dbReference type="NCBI Taxonomy" id="1036020"/>
    <lineage>
        <taxon>Bacteria</taxon>
        <taxon>Bacillati</taxon>
        <taxon>Actinomycetota</taxon>
        <taxon>Actinomycetes</taxon>
        <taxon>Propionibacteriales</taxon>
        <taxon>Nocardioidaceae</taxon>
        <taxon>Nocardioides</taxon>
    </lineage>
</organism>
<dbReference type="InterPro" id="IPR051272">
    <property type="entry name" value="RIO-type_Ser/Thr_kinase"/>
</dbReference>
<keyword evidence="4 14" id="KW-0808">Transferase</keyword>
<evidence type="ECO:0000256" key="1">
    <source>
        <dbReference type="ARBA" id="ARBA00009196"/>
    </source>
</evidence>
<dbReference type="InterPro" id="IPR000687">
    <property type="entry name" value="RIO_kinase"/>
</dbReference>
<evidence type="ECO:0000256" key="10">
    <source>
        <dbReference type="ARBA" id="ARBA00047899"/>
    </source>
</evidence>
<dbReference type="InterPro" id="IPR011009">
    <property type="entry name" value="Kinase-like_dom_sf"/>
</dbReference>
<keyword evidence="3" id="KW-0723">Serine/threonine-protein kinase</keyword>
<gene>
    <name evidence="14" type="ORF">FHU40_000321</name>
</gene>
<dbReference type="PANTHER" id="PTHR45723">
    <property type="entry name" value="SERINE/THREONINE-PROTEIN KINASE RIO1"/>
    <property type="match status" value="1"/>
</dbReference>
<keyword evidence="15" id="KW-1185">Reference proteome</keyword>
<keyword evidence="6" id="KW-0547">Nucleotide-binding</keyword>
<name>A0A7W4Z0J2_9ACTN</name>
<accession>A0A7W4Z0J2</accession>
<comment type="similarity">
    <text evidence="1">Belongs to the protein kinase superfamily. RIO-type Ser/Thr kinase family.</text>
</comment>
<dbReference type="Proteomes" id="UP000589626">
    <property type="component" value="Unassembled WGS sequence"/>
</dbReference>
<proteinExistence type="inferred from homology"/>
<evidence type="ECO:0000256" key="3">
    <source>
        <dbReference type="ARBA" id="ARBA00022527"/>
    </source>
</evidence>
<keyword evidence="8" id="KW-0067">ATP-binding</keyword>
<dbReference type="Gene3D" id="3.30.200.20">
    <property type="entry name" value="Phosphorylase Kinase, domain 1"/>
    <property type="match status" value="1"/>
</dbReference>
<evidence type="ECO:0000256" key="2">
    <source>
        <dbReference type="ARBA" id="ARBA00012513"/>
    </source>
</evidence>
<evidence type="ECO:0000313" key="14">
    <source>
        <dbReference type="EMBL" id="MBB3040520.1"/>
    </source>
</evidence>
<dbReference type="GO" id="GO:0005524">
    <property type="term" value="F:ATP binding"/>
    <property type="evidence" value="ECO:0007669"/>
    <property type="project" value="UniProtKB-KW"/>
</dbReference>
<feature type="region of interest" description="Disordered" evidence="12">
    <location>
        <begin position="1"/>
        <end position="22"/>
    </location>
</feature>
<dbReference type="InterPro" id="IPR018934">
    <property type="entry name" value="RIO_dom"/>
</dbReference>
<keyword evidence="5" id="KW-0479">Metal-binding</keyword>
<dbReference type="GO" id="GO:0046872">
    <property type="term" value="F:metal ion binding"/>
    <property type="evidence" value="ECO:0007669"/>
    <property type="project" value="UniProtKB-KW"/>
</dbReference>
<comment type="catalytic activity">
    <reaction evidence="10">
        <text>L-threonyl-[protein] + ATP = O-phospho-L-threonyl-[protein] + ADP + H(+)</text>
        <dbReference type="Rhea" id="RHEA:46608"/>
        <dbReference type="Rhea" id="RHEA-COMP:11060"/>
        <dbReference type="Rhea" id="RHEA-COMP:11605"/>
        <dbReference type="ChEBI" id="CHEBI:15378"/>
        <dbReference type="ChEBI" id="CHEBI:30013"/>
        <dbReference type="ChEBI" id="CHEBI:30616"/>
        <dbReference type="ChEBI" id="CHEBI:61977"/>
        <dbReference type="ChEBI" id="CHEBI:456216"/>
        <dbReference type="EC" id="2.7.11.1"/>
    </reaction>
</comment>
<dbReference type="GO" id="GO:0004674">
    <property type="term" value="F:protein serine/threonine kinase activity"/>
    <property type="evidence" value="ECO:0007669"/>
    <property type="project" value="UniProtKB-KW"/>
</dbReference>
<evidence type="ECO:0000256" key="8">
    <source>
        <dbReference type="ARBA" id="ARBA00022840"/>
    </source>
</evidence>
<dbReference type="EC" id="2.7.11.1" evidence="2"/>
<evidence type="ECO:0000313" key="15">
    <source>
        <dbReference type="Proteomes" id="UP000589626"/>
    </source>
</evidence>